<dbReference type="AlphaFoldDB" id="A0A5B2TUZ6"/>
<protein>
    <submittedName>
        <fullName evidence="1">Uncharacterized protein</fullName>
    </submittedName>
</protein>
<evidence type="ECO:0000313" key="2">
    <source>
        <dbReference type="Proteomes" id="UP000323188"/>
    </source>
</evidence>
<proteinExistence type="predicted"/>
<dbReference type="EMBL" id="VUOE01000001">
    <property type="protein sequence ID" value="KAA2218341.1"/>
    <property type="molecule type" value="Genomic_DNA"/>
</dbReference>
<name>A0A5B2TUZ6_9FLAO</name>
<organism evidence="1 2">
    <name type="scientific">Maribacter flavus</name>
    <dbReference type="NCBI Taxonomy" id="1658664"/>
    <lineage>
        <taxon>Bacteria</taxon>
        <taxon>Pseudomonadati</taxon>
        <taxon>Bacteroidota</taxon>
        <taxon>Flavobacteriia</taxon>
        <taxon>Flavobacteriales</taxon>
        <taxon>Flavobacteriaceae</taxon>
        <taxon>Maribacter</taxon>
    </lineage>
</organism>
<evidence type="ECO:0000313" key="1">
    <source>
        <dbReference type="EMBL" id="KAA2218341.1"/>
    </source>
</evidence>
<comment type="caution">
    <text evidence="1">The sequence shown here is derived from an EMBL/GenBank/DDBJ whole genome shotgun (WGS) entry which is preliminary data.</text>
</comment>
<dbReference type="Proteomes" id="UP000323188">
    <property type="component" value="Unassembled WGS sequence"/>
</dbReference>
<gene>
    <name evidence="1" type="ORF">F0361_01585</name>
</gene>
<reference evidence="1 2" key="1">
    <citation type="submission" date="2019-09" db="EMBL/GenBank/DDBJ databases">
        <authorList>
            <person name="Khan S.A."/>
            <person name="Jeon C.O."/>
            <person name="Chun B.H."/>
            <person name="Jeong S.E."/>
        </authorList>
    </citation>
    <scope>NUCLEOTIDE SEQUENCE [LARGE SCALE GENOMIC DNA]</scope>
    <source>
        <strain evidence="1 2">KCTC 42508</strain>
    </source>
</reference>
<accession>A0A5B2TUZ6</accession>
<sequence length="124" mass="13813">MFFTGTAQDGFINTANDKTLESIDLVGIWSYRVAGVDNGYEEGLLIVDKMEDGFTVQVQLQNRGSLNAYDVLVEGDKMQFHVNLDGVERVGVVLRIKEKELEGQVITEEGSRFSIKGVKKLPEN</sequence>